<dbReference type="InterPro" id="IPR036515">
    <property type="entry name" value="Transposase_17_sf"/>
</dbReference>
<sequence length="52" mass="5963">MSSRRSRQEFTGRANRAIKHGRFWSCSYLAGSCGGPPRRVVKDRIGKQKRPE</sequence>
<dbReference type="EMBL" id="JARXVH010000013">
    <property type="protein sequence ID" value="MDH6219620.1"/>
    <property type="molecule type" value="Genomic_DNA"/>
</dbReference>
<dbReference type="Proteomes" id="UP001160499">
    <property type="component" value="Unassembled WGS sequence"/>
</dbReference>
<keyword evidence="2" id="KW-1185">Reference proteome</keyword>
<reference evidence="1 2" key="1">
    <citation type="submission" date="2023-04" db="EMBL/GenBank/DDBJ databases">
        <title>Forest soil microbial communities from Buena Vista Peninsula, Colon Province, Panama.</title>
        <authorList>
            <person name="Bouskill N."/>
        </authorList>
    </citation>
    <scope>NUCLEOTIDE SEQUENCE [LARGE SCALE GENOMIC DNA]</scope>
    <source>
        <strain evidence="1 2">GGS1</strain>
    </source>
</reference>
<evidence type="ECO:0000313" key="1">
    <source>
        <dbReference type="EMBL" id="MDH6219620.1"/>
    </source>
</evidence>
<dbReference type="SUPFAM" id="SSF143422">
    <property type="entry name" value="Transposase IS200-like"/>
    <property type="match status" value="1"/>
</dbReference>
<name>A0ABT6LTH8_9ACTN</name>
<protein>
    <submittedName>
        <fullName evidence="1">REP element-mobilizing transposase RayT</fullName>
    </submittedName>
</protein>
<evidence type="ECO:0000313" key="2">
    <source>
        <dbReference type="Proteomes" id="UP001160499"/>
    </source>
</evidence>
<proteinExistence type="predicted"/>
<gene>
    <name evidence="1" type="ORF">M2283_006959</name>
</gene>
<accession>A0ABT6LTH8</accession>
<dbReference type="PROSITE" id="PS51257">
    <property type="entry name" value="PROKAR_LIPOPROTEIN"/>
    <property type="match status" value="1"/>
</dbReference>
<organism evidence="1 2">
    <name type="scientific">Streptomyces pseudovenezuelae</name>
    <dbReference type="NCBI Taxonomy" id="67350"/>
    <lineage>
        <taxon>Bacteria</taxon>
        <taxon>Bacillati</taxon>
        <taxon>Actinomycetota</taxon>
        <taxon>Actinomycetes</taxon>
        <taxon>Kitasatosporales</taxon>
        <taxon>Streptomycetaceae</taxon>
        <taxon>Streptomyces</taxon>
        <taxon>Streptomyces aurantiacus group</taxon>
    </lineage>
</organism>
<comment type="caution">
    <text evidence="1">The sequence shown here is derived from an EMBL/GenBank/DDBJ whole genome shotgun (WGS) entry which is preliminary data.</text>
</comment>